<evidence type="ECO:0000256" key="5">
    <source>
        <dbReference type="ARBA" id="ARBA00022692"/>
    </source>
</evidence>
<feature type="transmembrane region" description="Helical" evidence="8">
    <location>
        <begin position="60"/>
        <end position="84"/>
    </location>
</feature>
<evidence type="ECO:0000256" key="6">
    <source>
        <dbReference type="ARBA" id="ARBA00022989"/>
    </source>
</evidence>
<evidence type="ECO:0000313" key="10">
    <source>
        <dbReference type="Proteomes" id="UP000199403"/>
    </source>
</evidence>
<accession>A0A1H6Z5K2</accession>
<dbReference type="RefSeq" id="WP_092175508.1">
    <property type="nucleotide sequence ID" value="NZ_FNZH01000004.1"/>
</dbReference>
<proteinExistence type="inferred from homology"/>
<evidence type="ECO:0000256" key="8">
    <source>
        <dbReference type="SAM" id="Phobius"/>
    </source>
</evidence>
<gene>
    <name evidence="9" type="ORF">SAMN05192553_104243</name>
</gene>
<keyword evidence="10" id="KW-1185">Reference proteome</keyword>
<dbReference type="Proteomes" id="UP000199403">
    <property type="component" value="Unassembled WGS sequence"/>
</dbReference>
<keyword evidence="5 8" id="KW-0812">Transmembrane</keyword>
<name>A0A1H6Z5K2_9BACT</name>
<dbReference type="OrthoDB" id="9793390at2"/>
<dbReference type="PANTHER" id="PTHR21716">
    <property type="entry name" value="TRANSMEMBRANE PROTEIN"/>
    <property type="match status" value="1"/>
</dbReference>
<sequence>MFRVILTATVFTALIFLLGWYFSDISLYFVFSLVLAAALRPLTNKINNLYVMGQHIPRALSIVLSFGAVLSVVFFLVLLFIPLFRSQVALLQDLDINYLYDQIQRPIDNLEGILIQLNLINNEPGYLIGLVKENLINSFNEVNIQGFINQVISTTSSFFISILAVGFITFFLLLENGLLRRNLLNFIPNKYFELSVATFHKVERLLSNYLLGLLIQMSVIFSIASIGLTLANVDYAMTIAVFAAVANLIPYAGPLLGTIFGVLVGLSTGDFNAANEVYFFLFKVLAVFSVVQLSDNVILQPFIFSKSVKAHPLEIFVIIFAGAKIAGVLGMIFAIPVYTIFRVSIQEFYKGYKEYRIFKIDKI</sequence>
<keyword evidence="4" id="KW-1003">Cell membrane</keyword>
<feature type="transmembrane region" description="Helical" evidence="8">
    <location>
        <begin position="209"/>
        <end position="233"/>
    </location>
</feature>
<dbReference type="PANTHER" id="PTHR21716:SF53">
    <property type="entry name" value="PERMEASE PERM-RELATED"/>
    <property type="match status" value="1"/>
</dbReference>
<comment type="similarity">
    <text evidence="2">Belongs to the autoinducer-2 exporter (AI-2E) (TC 2.A.86) family.</text>
</comment>
<dbReference type="EMBL" id="FNZH01000004">
    <property type="protein sequence ID" value="SEJ48823.1"/>
    <property type="molecule type" value="Genomic_DNA"/>
</dbReference>
<evidence type="ECO:0000256" key="3">
    <source>
        <dbReference type="ARBA" id="ARBA00022448"/>
    </source>
</evidence>
<keyword evidence="3" id="KW-0813">Transport</keyword>
<dbReference type="GO" id="GO:0005886">
    <property type="term" value="C:plasma membrane"/>
    <property type="evidence" value="ECO:0007669"/>
    <property type="project" value="UniProtKB-SubCell"/>
</dbReference>
<feature type="transmembrane region" description="Helical" evidence="8">
    <location>
        <begin position="156"/>
        <end position="174"/>
    </location>
</feature>
<feature type="transmembrane region" description="Helical" evidence="8">
    <location>
        <begin position="315"/>
        <end position="341"/>
    </location>
</feature>
<dbReference type="Pfam" id="PF01594">
    <property type="entry name" value="AI-2E_transport"/>
    <property type="match status" value="1"/>
</dbReference>
<dbReference type="GO" id="GO:0055085">
    <property type="term" value="P:transmembrane transport"/>
    <property type="evidence" value="ECO:0007669"/>
    <property type="project" value="TreeGrafter"/>
</dbReference>
<feature type="transmembrane region" description="Helical" evidence="8">
    <location>
        <begin position="278"/>
        <end position="303"/>
    </location>
</feature>
<dbReference type="STRING" id="1416801.SAMN05192553_104243"/>
<evidence type="ECO:0000256" key="1">
    <source>
        <dbReference type="ARBA" id="ARBA00004651"/>
    </source>
</evidence>
<dbReference type="InterPro" id="IPR002549">
    <property type="entry name" value="AI-2E-like"/>
</dbReference>
<evidence type="ECO:0000313" key="9">
    <source>
        <dbReference type="EMBL" id="SEJ48823.1"/>
    </source>
</evidence>
<reference evidence="10" key="1">
    <citation type="submission" date="2016-10" db="EMBL/GenBank/DDBJ databases">
        <authorList>
            <person name="Varghese N."/>
            <person name="Submissions S."/>
        </authorList>
    </citation>
    <scope>NUCLEOTIDE SEQUENCE [LARGE SCALE GENOMIC DNA]</scope>
    <source>
        <strain evidence="10">IBRC-M 10761</strain>
    </source>
</reference>
<feature type="transmembrane region" description="Helical" evidence="8">
    <location>
        <begin position="239"/>
        <end position="266"/>
    </location>
</feature>
<organism evidence="9 10">
    <name type="scientific">Cyclobacterium xiamenense</name>
    <dbReference type="NCBI Taxonomy" id="1297121"/>
    <lineage>
        <taxon>Bacteria</taxon>
        <taxon>Pseudomonadati</taxon>
        <taxon>Bacteroidota</taxon>
        <taxon>Cytophagia</taxon>
        <taxon>Cytophagales</taxon>
        <taxon>Cyclobacteriaceae</taxon>
        <taxon>Cyclobacterium</taxon>
    </lineage>
</organism>
<dbReference type="AlphaFoldDB" id="A0A1H6Z5K2"/>
<evidence type="ECO:0000256" key="7">
    <source>
        <dbReference type="ARBA" id="ARBA00023136"/>
    </source>
</evidence>
<comment type="subcellular location">
    <subcellularLocation>
        <location evidence="1">Cell membrane</location>
        <topology evidence="1">Multi-pass membrane protein</topology>
    </subcellularLocation>
</comment>
<feature type="transmembrane region" description="Helical" evidence="8">
    <location>
        <begin position="6"/>
        <end position="39"/>
    </location>
</feature>
<keyword evidence="6 8" id="KW-1133">Transmembrane helix</keyword>
<evidence type="ECO:0000256" key="4">
    <source>
        <dbReference type="ARBA" id="ARBA00022475"/>
    </source>
</evidence>
<keyword evidence="7 8" id="KW-0472">Membrane</keyword>
<evidence type="ECO:0000256" key="2">
    <source>
        <dbReference type="ARBA" id="ARBA00009773"/>
    </source>
</evidence>
<protein>
    <submittedName>
        <fullName evidence="9">Predicted PurR-regulated permease PerM</fullName>
    </submittedName>
</protein>